<reference evidence="2 3" key="1">
    <citation type="submission" date="2024-09" db="EMBL/GenBank/DDBJ databases">
        <authorList>
            <person name="Sun Q."/>
            <person name="Mori K."/>
        </authorList>
    </citation>
    <scope>NUCLEOTIDE SEQUENCE [LARGE SCALE GENOMIC DNA]</scope>
    <source>
        <strain evidence="2 3">NCAIM B.02621</strain>
    </source>
</reference>
<name>A0ABV6R550_9CAUL</name>
<dbReference type="RefSeq" id="WP_376836828.1">
    <property type="nucleotide sequence ID" value="NZ_JBHLSW010000014.1"/>
</dbReference>
<feature type="compositionally biased region" description="Basic and acidic residues" evidence="1">
    <location>
        <begin position="1"/>
        <end position="19"/>
    </location>
</feature>
<protein>
    <submittedName>
        <fullName evidence="2">Uncharacterized protein</fullName>
    </submittedName>
</protein>
<comment type="caution">
    <text evidence="2">The sequence shown here is derived from an EMBL/GenBank/DDBJ whole genome shotgun (WGS) entry which is preliminary data.</text>
</comment>
<evidence type="ECO:0000313" key="2">
    <source>
        <dbReference type="EMBL" id="MFC0634757.1"/>
    </source>
</evidence>
<evidence type="ECO:0000313" key="3">
    <source>
        <dbReference type="Proteomes" id="UP001589906"/>
    </source>
</evidence>
<organism evidence="2 3">
    <name type="scientific">Brevundimonas balnearis</name>
    <dbReference type="NCBI Taxonomy" id="1572858"/>
    <lineage>
        <taxon>Bacteria</taxon>
        <taxon>Pseudomonadati</taxon>
        <taxon>Pseudomonadota</taxon>
        <taxon>Alphaproteobacteria</taxon>
        <taxon>Caulobacterales</taxon>
        <taxon>Caulobacteraceae</taxon>
        <taxon>Brevundimonas</taxon>
    </lineage>
</organism>
<evidence type="ECO:0000256" key="1">
    <source>
        <dbReference type="SAM" id="MobiDB-lite"/>
    </source>
</evidence>
<gene>
    <name evidence="2" type="ORF">ACFFGE_12830</name>
</gene>
<keyword evidence="3" id="KW-1185">Reference proteome</keyword>
<sequence>MSNHPAPDRQPVKGPDDLQRNPGIGQSPGLNRAEGLEPIEGDNTVEGDTENDAGPGGAVDPDARGRANA</sequence>
<dbReference type="EMBL" id="JBHLSW010000014">
    <property type="protein sequence ID" value="MFC0634757.1"/>
    <property type="molecule type" value="Genomic_DNA"/>
</dbReference>
<proteinExistence type="predicted"/>
<feature type="compositionally biased region" description="Acidic residues" evidence="1">
    <location>
        <begin position="37"/>
        <end position="51"/>
    </location>
</feature>
<feature type="region of interest" description="Disordered" evidence="1">
    <location>
        <begin position="1"/>
        <end position="69"/>
    </location>
</feature>
<accession>A0ABV6R550</accession>
<dbReference type="Proteomes" id="UP001589906">
    <property type="component" value="Unassembled WGS sequence"/>
</dbReference>